<feature type="domain" description="Gene product 88" evidence="1">
    <location>
        <begin position="6"/>
        <end position="217"/>
    </location>
</feature>
<evidence type="ECO:0000313" key="2">
    <source>
        <dbReference type="EMBL" id="QJW94688.1"/>
    </source>
</evidence>
<organism evidence="2 3">
    <name type="scientific">Frigoriglobus tundricola</name>
    <dbReference type="NCBI Taxonomy" id="2774151"/>
    <lineage>
        <taxon>Bacteria</taxon>
        <taxon>Pseudomonadati</taxon>
        <taxon>Planctomycetota</taxon>
        <taxon>Planctomycetia</taxon>
        <taxon>Gemmatales</taxon>
        <taxon>Gemmataceae</taxon>
        <taxon>Frigoriglobus</taxon>
    </lineage>
</organism>
<evidence type="ECO:0000313" key="3">
    <source>
        <dbReference type="Proteomes" id="UP000503447"/>
    </source>
</evidence>
<dbReference type="KEGG" id="ftj:FTUN_2210"/>
<proteinExistence type="predicted"/>
<dbReference type="Pfam" id="PF17338">
    <property type="entry name" value="GP88"/>
    <property type="match status" value="1"/>
</dbReference>
<dbReference type="Proteomes" id="UP000503447">
    <property type="component" value="Chromosome"/>
</dbReference>
<dbReference type="AlphaFoldDB" id="A0A6M5YL33"/>
<dbReference type="InterPro" id="IPR020290">
    <property type="entry name" value="Gp88"/>
</dbReference>
<keyword evidence="3" id="KW-1185">Reference proteome</keyword>
<protein>
    <recommendedName>
        <fullName evidence="1">Gene product 88 domain-containing protein</fullName>
    </recommendedName>
</protein>
<reference evidence="3" key="1">
    <citation type="submission" date="2020-05" db="EMBL/GenBank/DDBJ databases">
        <title>Frigoriglobus tundricola gen. nov., sp. nov., a psychrotolerant cellulolytic planctomycete of the family Gemmataceae with two divergent copies of 16S rRNA gene.</title>
        <authorList>
            <person name="Kulichevskaya I.S."/>
            <person name="Ivanova A.A."/>
            <person name="Naumoff D.G."/>
            <person name="Beletsky A.V."/>
            <person name="Rijpstra W.I.C."/>
            <person name="Sinninghe Damste J.S."/>
            <person name="Mardanov A.V."/>
            <person name="Ravin N.V."/>
            <person name="Dedysh S.N."/>
        </authorList>
    </citation>
    <scope>NUCLEOTIDE SEQUENCE [LARGE SCALE GENOMIC DNA]</scope>
    <source>
        <strain evidence="3">PL17</strain>
    </source>
</reference>
<sequence length="233" mass="26081">MLTPGNRKLGGRLIWGFGLPSGTADVCPGMSAACQTHCYAVAVERYRPATAAAYQRNLARTRRRDFVRRVRAFLVAHAVAVVRVHTGGDFYSRGYARRWFRVMQRSPRVTFYFYTRSWRVAAVRAVIEQMAVLPNCVVWYSCDRDTGVPVVVPARVRLAWLATADDDVPPAGLDLVFRIRRLRHRPVAPGGPPVCPSEDGVARPRRVTCDRCGVCWHPARAGRFPLPVIEPAP</sequence>
<accession>A0A6M5YL33</accession>
<gene>
    <name evidence="2" type="ORF">FTUN_2210</name>
</gene>
<evidence type="ECO:0000259" key="1">
    <source>
        <dbReference type="Pfam" id="PF17338"/>
    </source>
</evidence>
<dbReference type="RefSeq" id="WP_171470627.1">
    <property type="nucleotide sequence ID" value="NZ_CP053452.2"/>
</dbReference>
<name>A0A6M5YL33_9BACT</name>
<dbReference type="EMBL" id="CP053452">
    <property type="protein sequence ID" value="QJW94688.1"/>
    <property type="molecule type" value="Genomic_DNA"/>
</dbReference>